<keyword evidence="2" id="KW-0812">Transmembrane</keyword>
<feature type="region of interest" description="Disordered" evidence="1">
    <location>
        <begin position="1"/>
        <end position="59"/>
    </location>
</feature>
<evidence type="ECO:0000313" key="4">
    <source>
        <dbReference type="Proteomes" id="UP001385951"/>
    </source>
</evidence>
<evidence type="ECO:0000256" key="2">
    <source>
        <dbReference type="SAM" id="Phobius"/>
    </source>
</evidence>
<organism evidence="3 4">
    <name type="scientific">Cerrena zonata</name>
    <dbReference type="NCBI Taxonomy" id="2478898"/>
    <lineage>
        <taxon>Eukaryota</taxon>
        <taxon>Fungi</taxon>
        <taxon>Dikarya</taxon>
        <taxon>Basidiomycota</taxon>
        <taxon>Agaricomycotina</taxon>
        <taxon>Agaricomycetes</taxon>
        <taxon>Polyporales</taxon>
        <taxon>Cerrenaceae</taxon>
        <taxon>Cerrena</taxon>
    </lineage>
</organism>
<comment type="caution">
    <text evidence="3">The sequence shown here is derived from an EMBL/GenBank/DDBJ whole genome shotgun (WGS) entry which is preliminary data.</text>
</comment>
<feature type="compositionally biased region" description="Polar residues" evidence="1">
    <location>
        <begin position="32"/>
        <end position="52"/>
    </location>
</feature>
<reference evidence="3 4" key="1">
    <citation type="submission" date="2022-09" db="EMBL/GenBank/DDBJ databases">
        <authorList>
            <person name="Palmer J.M."/>
        </authorList>
    </citation>
    <scope>NUCLEOTIDE SEQUENCE [LARGE SCALE GENOMIC DNA]</scope>
    <source>
        <strain evidence="3 4">DSM 7382</strain>
    </source>
</reference>
<sequence length="388" mass="43165">MDYDRKSTVSSFYGARRNSIDPLHSDPRYGQPPTQRLRNDSASSFYNPNGPSRASVDLASSGFPSSTAGYNRQSYFDAGRVEPVKGGYDEEAAGLRDEPFDIYADFNNAGPKYSTILGTQDTGYRQVPSPGMKVEDDHLNNSNPVEMVTVPALGPEWKASELKEMTKGGKNEVKRERRAQRWKEWRRGERGLCGRYLTKKFLAWFMFILLCIIALILAFTIPRVPSFSFNSDTPLIQATGDFNKTIPFIFSRAPANFSFPALADLQVNTEDNFLPLTFKNIHAEVFDLVTSRQVAQGDLGHATVPAKSFSRIQIPLNFTYVATNDTDQTWANWYNACKNKAIVEGGVRPAVQFRLALNMDIAGLPTHHGASTQVTDAPCPVELPINSV</sequence>
<keyword evidence="4" id="KW-1185">Reference proteome</keyword>
<dbReference type="EMBL" id="JASBNA010000007">
    <property type="protein sequence ID" value="KAK7689929.1"/>
    <property type="molecule type" value="Genomic_DNA"/>
</dbReference>
<keyword evidence="2" id="KW-0472">Membrane</keyword>
<keyword evidence="2" id="KW-1133">Transmembrane helix</keyword>
<proteinExistence type="predicted"/>
<protein>
    <submittedName>
        <fullName evidence="3">Uncharacterized protein</fullName>
    </submittedName>
</protein>
<evidence type="ECO:0000256" key="1">
    <source>
        <dbReference type="SAM" id="MobiDB-lite"/>
    </source>
</evidence>
<evidence type="ECO:0000313" key="3">
    <source>
        <dbReference type="EMBL" id="KAK7689929.1"/>
    </source>
</evidence>
<gene>
    <name evidence="3" type="ORF">QCA50_006568</name>
</gene>
<name>A0AAW0GF72_9APHY</name>
<accession>A0AAW0GF72</accession>
<feature type="transmembrane region" description="Helical" evidence="2">
    <location>
        <begin position="201"/>
        <end position="221"/>
    </location>
</feature>
<dbReference type="Proteomes" id="UP001385951">
    <property type="component" value="Unassembled WGS sequence"/>
</dbReference>
<dbReference type="AlphaFoldDB" id="A0AAW0GF72"/>